<dbReference type="GO" id="GO:0004722">
    <property type="term" value="F:protein serine/threonine phosphatase activity"/>
    <property type="evidence" value="ECO:0007669"/>
    <property type="project" value="InterPro"/>
</dbReference>
<feature type="transmembrane region" description="Helical" evidence="2">
    <location>
        <begin position="140"/>
        <end position="161"/>
    </location>
</feature>
<feature type="domain" description="PPM-type phosphatase" evidence="3">
    <location>
        <begin position="593"/>
        <end position="803"/>
    </location>
</feature>
<evidence type="ECO:0000313" key="5">
    <source>
        <dbReference type="Proteomes" id="UP000244016"/>
    </source>
</evidence>
<accession>A0A2T5G527</accession>
<keyword evidence="1" id="KW-0378">Hydrolase</keyword>
<keyword evidence="2" id="KW-1133">Transmembrane helix</keyword>
<dbReference type="Gene3D" id="3.60.40.10">
    <property type="entry name" value="PPM-type phosphatase domain"/>
    <property type="match status" value="1"/>
</dbReference>
<comment type="caution">
    <text evidence="4">The sequence shown here is derived from an EMBL/GenBank/DDBJ whole genome shotgun (WGS) entry which is preliminary data.</text>
</comment>
<feature type="transmembrane region" description="Helical" evidence="2">
    <location>
        <begin position="239"/>
        <end position="262"/>
    </location>
</feature>
<evidence type="ECO:0000256" key="1">
    <source>
        <dbReference type="ARBA" id="ARBA00022801"/>
    </source>
</evidence>
<name>A0A2T5G527_9BACL</name>
<dbReference type="EMBL" id="PEBW01000006">
    <property type="protein sequence ID" value="PTQ51301.1"/>
    <property type="molecule type" value="Genomic_DNA"/>
</dbReference>
<gene>
    <name evidence="4" type="ORF">BLITH_0127</name>
</gene>
<evidence type="ECO:0000256" key="2">
    <source>
        <dbReference type="SAM" id="Phobius"/>
    </source>
</evidence>
<dbReference type="AlphaFoldDB" id="A0A2T5G527"/>
<dbReference type="InterPro" id="IPR001932">
    <property type="entry name" value="PPM-type_phosphatase-like_dom"/>
</dbReference>
<dbReference type="InterPro" id="IPR045768">
    <property type="entry name" value="SpoIIE_N"/>
</dbReference>
<feature type="transmembrane region" description="Helical" evidence="2">
    <location>
        <begin position="207"/>
        <end position="227"/>
    </location>
</feature>
<dbReference type="InterPro" id="IPR014221">
    <property type="entry name" value="SpoII_E"/>
</dbReference>
<dbReference type="SMART" id="SM00331">
    <property type="entry name" value="PP2C_SIG"/>
    <property type="match status" value="1"/>
</dbReference>
<feature type="transmembrane region" description="Helical" evidence="2">
    <location>
        <begin position="315"/>
        <end position="333"/>
    </location>
</feature>
<dbReference type="Proteomes" id="UP000244016">
    <property type="component" value="Unassembled WGS sequence"/>
</dbReference>
<protein>
    <submittedName>
        <fullName evidence="4">Stage II sporulation serine phosphatase for sigma-F activation (SpoIIE)</fullName>
    </submittedName>
</protein>
<keyword evidence="2" id="KW-0812">Transmembrane</keyword>
<dbReference type="Pfam" id="PF07228">
    <property type="entry name" value="SpoIIE"/>
    <property type="match status" value="1"/>
</dbReference>
<sequence length="826" mass="90676">MSGKTFSPQTDFNTLSSLRPLYWGTSCEREGFGMRTLVEAVAFPRAQRLFRALPWRSALLFATSFFLGRATLLGELYPFPFAFFAVVFHALRERWPLAFFALGLGALLSPLPHAASFAAFLPLFFLAYHGLAAPIRSTPTYLGLVVAGAVVLADGGVRAFVSRTFAEVWPFALLNGLLAFALVFIFLQALPLLVHRGFGFAISHEELVAFLIVLGSLLTGMLGVDVGGISLGHIVSRGFLLLLAHAGGATVGATAGVLLGLVMGLGDLSYLEQLSLLAFSGLLGGLLRPVGKAGTSLGFFLGAALFTLLRDTPEVLWSSTIASLWALGLFWLVPEAVERSIARLIPGSPSYLEEEELHFREVRAAAAERIRRFADLFARIGTRLGEGRPADAEERKTEALVGSVARRVCHTCFRREICWKKEFEDTYRFFASFVRNPADEEFLRSWRIRCPHVDDLRRVLEEAREEERLKEETERRFFEVRLRAAEYLGGLSLVLGGFAGELDREPRPLRRRAEELARALEREGYPVHSVELLRHEPGRVEVRVALLGEVSPGVTAALSRLLGEPLTLAKGGLEVRSGGLLVARFLSTKRYHVEVGVVQAAAGGGVLSGDSTLAVELSPRLYLVGLSDGMGNGERARFASQTAVDLLREALAVGVAEDFALRTVNTVLALQADGERFATLDFALVDLRTAEAKFLKVAAPPTFIRRGDRVFTLEGRSLPVGVFPDVHVEPLVRKLVPGDLLVFLSDGVYEARPEEGRDAWFRQVITRIDAEDPHVVADLILEKAMRLTGLSPKDDMTVVAARIEEVRLPWAVFSPREVRDHLEGVS</sequence>
<organism evidence="4 5">
    <name type="scientific">Brockia lithotrophica</name>
    <dbReference type="NCBI Taxonomy" id="933949"/>
    <lineage>
        <taxon>Bacteria</taxon>
        <taxon>Bacillati</taxon>
        <taxon>Bacillota</taxon>
        <taxon>Bacilli</taxon>
        <taxon>Bacillales</taxon>
        <taxon>Bacillales Family X. Incertae Sedis</taxon>
        <taxon>Brockia</taxon>
    </lineage>
</organism>
<reference evidence="4 5" key="1">
    <citation type="submission" date="2017-08" db="EMBL/GenBank/DDBJ databases">
        <title>Burning lignite coal seam in the remote Altai Mountains harbors a hydrogen-driven thermophilic microbial community.</title>
        <authorList>
            <person name="Kadnikov V.V."/>
            <person name="Mardanov A.V."/>
            <person name="Ivasenko D."/>
            <person name="Beletsky A.V."/>
            <person name="Karnachuk O.V."/>
            <person name="Ravin N.V."/>
        </authorList>
    </citation>
    <scope>NUCLEOTIDE SEQUENCE [LARGE SCALE GENOMIC DNA]</scope>
    <source>
        <strain evidence="4">AL31</strain>
    </source>
</reference>
<dbReference type="SUPFAM" id="SSF81606">
    <property type="entry name" value="PP2C-like"/>
    <property type="match status" value="1"/>
</dbReference>
<feature type="transmembrane region" description="Helical" evidence="2">
    <location>
        <begin position="76"/>
        <end position="92"/>
    </location>
</feature>
<feature type="transmembrane region" description="Helical" evidence="2">
    <location>
        <begin position="99"/>
        <end position="128"/>
    </location>
</feature>
<keyword evidence="2" id="KW-0472">Membrane</keyword>
<feature type="transmembrane region" description="Helical" evidence="2">
    <location>
        <begin position="168"/>
        <end position="187"/>
    </location>
</feature>
<dbReference type="PANTHER" id="PTHR43156">
    <property type="entry name" value="STAGE II SPORULATION PROTEIN E-RELATED"/>
    <property type="match status" value="1"/>
</dbReference>
<dbReference type="Pfam" id="PF19732">
    <property type="entry name" value="SpoIIE_N"/>
    <property type="match status" value="1"/>
</dbReference>
<proteinExistence type="predicted"/>
<dbReference type="NCBIfam" id="TIGR02865">
    <property type="entry name" value="spore_II_E"/>
    <property type="match status" value="1"/>
</dbReference>
<evidence type="ECO:0000313" key="4">
    <source>
        <dbReference type="EMBL" id="PTQ51301.1"/>
    </source>
</evidence>
<feature type="transmembrane region" description="Helical" evidence="2">
    <location>
        <begin position="293"/>
        <end position="309"/>
    </location>
</feature>
<dbReference type="InterPro" id="IPR036457">
    <property type="entry name" value="PPM-type-like_dom_sf"/>
</dbReference>
<dbReference type="InterPro" id="IPR052016">
    <property type="entry name" value="Bact_Sigma-Reg"/>
</dbReference>
<evidence type="ECO:0000259" key="3">
    <source>
        <dbReference type="SMART" id="SM00331"/>
    </source>
</evidence>
<dbReference type="PANTHER" id="PTHR43156:SF2">
    <property type="entry name" value="STAGE II SPORULATION PROTEIN E"/>
    <property type="match status" value="1"/>
</dbReference>